<feature type="transmembrane region" description="Helical" evidence="2">
    <location>
        <begin position="227"/>
        <end position="248"/>
    </location>
</feature>
<feature type="transmembrane region" description="Helical" evidence="2">
    <location>
        <begin position="24"/>
        <end position="43"/>
    </location>
</feature>
<dbReference type="InParanoid" id="A0A1E7EZ53"/>
<feature type="transmembrane region" description="Helical" evidence="2">
    <location>
        <begin position="200"/>
        <end position="221"/>
    </location>
</feature>
<feature type="region of interest" description="Disordered" evidence="1">
    <location>
        <begin position="328"/>
        <end position="351"/>
    </location>
</feature>
<dbReference type="KEGG" id="fcy:FRACYDRAFT_263619"/>
<feature type="transmembrane region" description="Helical" evidence="2">
    <location>
        <begin position="63"/>
        <end position="83"/>
    </location>
</feature>
<gene>
    <name evidence="4" type="ORF">FRACYDRAFT_263619</name>
</gene>
<name>A0A1E7EZ53_9STRA</name>
<organism evidence="4 5">
    <name type="scientific">Fragilariopsis cylindrus CCMP1102</name>
    <dbReference type="NCBI Taxonomy" id="635003"/>
    <lineage>
        <taxon>Eukaryota</taxon>
        <taxon>Sar</taxon>
        <taxon>Stramenopiles</taxon>
        <taxon>Ochrophyta</taxon>
        <taxon>Bacillariophyta</taxon>
        <taxon>Bacillariophyceae</taxon>
        <taxon>Bacillariophycidae</taxon>
        <taxon>Bacillariales</taxon>
        <taxon>Bacillariaceae</taxon>
        <taxon>Fragilariopsis</taxon>
    </lineage>
</organism>
<proteinExistence type="predicted"/>
<evidence type="ECO:0000313" key="4">
    <source>
        <dbReference type="EMBL" id="OEU11106.1"/>
    </source>
</evidence>
<evidence type="ECO:0000313" key="5">
    <source>
        <dbReference type="Proteomes" id="UP000095751"/>
    </source>
</evidence>
<evidence type="ECO:0000256" key="2">
    <source>
        <dbReference type="SAM" id="Phobius"/>
    </source>
</evidence>
<keyword evidence="2" id="KW-0812">Transmembrane</keyword>
<feature type="domain" description="DUF4126" evidence="3">
    <location>
        <begin position="29"/>
        <end position="112"/>
    </location>
</feature>
<protein>
    <recommendedName>
        <fullName evidence="3">DUF4126 domain-containing protein</fullName>
    </recommendedName>
</protein>
<feature type="transmembrane region" description="Helical" evidence="2">
    <location>
        <begin position="169"/>
        <end position="188"/>
    </location>
</feature>
<feature type="region of interest" description="Disordered" evidence="1">
    <location>
        <begin position="256"/>
        <end position="311"/>
    </location>
</feature>
<feature type="compositionally biased region" description="Polar residues" evidence="1">
    <location>
        <begin position="287"/>
        <end position="302"/>
    </location>
</feature>
<feature type="compositionally biased region" description="Basic and acidic residues" evidence="1">
    <location>
        <begin position="337"/>
        <end position="351"/>
    </location>
</feature>
<evidence type="ECO:0000256" key="1">
    <source>
        <dbReference type="SAM" id="MobiDB-lite"/>
    </source>
</evidence>
<dbReference type="Pfam" id="PF13548">
    <property type="entry name" value="DUF4126"/>
    <property type="match status" value="2"/>
</dbReference>
<keyword evidence="2" id="KW-0472">Membrane</keyword>
<feature type="domain" description="DUF4126" evidence="3">
    <location>
        <begin position="170"/>
        <end position="249"/>
    </location>
</feature>
<accession>A0A1E7EZ53</accession>
<dbReference type="InterPro" id="IPR025196">
    <property type="entry name" value="DUF4126"/>
</dbReference>
<dbReference type="OrthoDB" id="47653at2759"/>
<dbReference type="Proteomes" id="UP000095751">
    <property type="component" value="Unassembled WGS sequence"/>
</dbReference>
<feature type="transmembrane region" description="Helical" evidence="2">
    <location>
        <begin position="95"/>
        <end position="113"/>
    </location>
</feature>
<sequence>MPFIFIFSATTQNPKFNDKSTTDLYRRNTGISPFLTLFVLGLVEMGNPSLLNMGETMEVMLASWWSIGILGILTVGETVGKCIPAIDEIIDSAEVFVVPVISVLASLATLGLLPVPGGSSNADAAGQGQSLDVLGMLGDSGGDFRLLQEDDTVVAAIVEDESNDFGEGFITFTKVVLVIVGIGLSLLIHFFKMILRVSSLMCSGGCCQPCITIMEFSLVIFGIVLSILAPAFAIVACIVLLIAAGWVIKVKFCKKKDDDDSTDGDSKNTKQAGVDNDDNTDGDIKNTKQAGVNNDVENQHTPAKTKRNTSITAAAPIETTAEFVDISSLPPPIAPHNHNEIAKPDLEATTY</sequence>
<keyword evidence="5" id="KW-1185">Reference proteome</keyword>
<dbReference type="AlphaFoldDB" id="A0A1E7EZ53"/>
<keyword evidence="2" id="KW-1133">Transmembrane helix</keyword>
<dbReference type="EMBL" id="KV784369">
    <property type="protein sequence ID" value="OEU11106.1"/>
    <property type="molecule type" value="Genomic_DNA"/>
</dbReference>
<evidence type="ECO:0000259" key="3">
    <source>
        <dbReference type="Pfam" id="PF13548"/>
    </source>
</evidence>
<reference evidence="4 5" key="1">
    <citation type="submission" date="2016-09" db="EMBL/GenBank/DDBJ databases">
        <title>Extensive genetic diversity and differential bi-allelic expression allows diatom success in the polar Southern Ocean.</title>
        <authorList>
            <consortium name="DOE Joint Genome Institute"/>
            <person name="Mock T."/>
            <person name="Otillar R.P."/>
            <person name="Strauss J."/>
            <person name="Dupont C."/>
            <person name="Frickenhaus S."/>
            <person name="Maumus F."/>
            <person name="Mcmullan M."/>
            <person name="Sanges R."/>
            <person name="Schmutz J."/>
            <person name="Toseland A."/>
            <person name="Valas R."/>
            <person name="Veluchamy A."/>
            <person name="Ward B.J."/>
            <person name="Allen A."/>
            <person name="Barry K."/>
            <person name="Falciatore A."/>
            <person name="Ferrante M."/>
            <person name="Fortunato A.E."/>
            <person name="Gloeckner G."/>
            <person name="Gruber A."/>
            <person name="Hipkin R."/>
            <person name="Janech M."/>
            <person name="Kroth P."/>
            <person name="Leese F."/>
            <person name="Lindquist E."/>
            <person name="Lyon B.R."/>
            <person name="Martin J."/>
            <person name="Mayer C."/>
            <person name="Parker M."/>
            <person name="Quesneville H."/>
            <person name="Raymond J."/>
            <person name="Uhlig C."/>
            <person name="Valentin K.U."/>
            <person name="Worden A.Z."/>
            <person name="Armbrust E.V."/>
            <person name="Bowler C."/>
            <person name="Green B."/>
            <person name="Moulton V."/>
            <person name="Van Oosterhout C."/>
            <person name="Grigoriev I."/>
        </authorList>
    </citation>
    <scope>NUCLEOTIDE SEQUENCE [LARGE SCALE GENOMIC DNA]</scope>
    <source>
        <strain evidence="4 5">CCMP1102</strain>
    </source>
</reference>